<gene>
    <name evidence="1" type="ORF">ARMGADRAFT_1021798</name>
</gene>
<proteinExistence type="predicted"/>
<dbReference type="EMBL" id="KZ293644">
    <property type="protein sequence ID" value="PBL03032.1"/>
    <property type="molecule type" value="Genomic_DNA"/>
</dbReference>
<reference evidence="2" key="1">
    <citation type="journal article" date="2017" name="Nat. Ecol. Evol.">
        <title>Genome expansion and lineage-specific genetic innovations in the forest pathogenic fungi Armillaria.</title>
        <authorList>
            <person name="Sipos G."/>
            <person name="Prasanna A.N."/>
            <person name="Walter M.C."/>
            <person name="O'Connor E."/>
            <person name="Balint B."/>
            <person name="Krizsan K."/>
            <person name="Kiss B."/>
            <person name="Hess J."/>
            <person name="Varga T."/>
            <person name="Slot J."/>
            <person name="Riley R."/>
            <person name="Boka B."/>
            <person name="Rigling D."/>
            <person name="Barry K."/>
            <person name="Lee J."/>
            <person name="Mihaltcheva S."/>
            <person name="LaButti K."/>
            <person name="Lipzen A."/>
            <person name="Waldron R."/>
            <person name="Moloney N.M."/>
            <person name="Sperisen C."/>
            <person name="Kredics L."/>
            <person name="Vagvoelgyi C."/>
            <person name="Patrignani A."/>
            <person name="Fitzpatrick D."/>
            <person name="Nagy I."/>
            <person name="Doyle S."/>
            <person name="Anderson J.B."/>
            <person name="Grigoriev I.V."/>
            <person name="Gueldener U."/>
            <person name="Muensterkoetter M."/>
            <person name="Nagy L.G."/>
        </authorList>
    </citation>
    <scope>NUCLEOTIDE SEQUENCE [LARGE SCALE GENOMIC DNA]</scope>
    <source>
        <strain evidence="2">Ar21-2</strain>
    </source>
</reference>
<keyword evidence="2" id="KW-1185">Reference proteome</keyword>
<accession>A0A2H3E6J8</accession>
<evidence type="ECO:0000313" key="1">
    <source>
        <dbReference type="EMBL" id="PBL03032.1"/>
    </source>
</evidence>
<protein>
    <submittedName>
        <fullName evidence="1">Uncharacterized protein</fullName>
    </submittedName>
</protein>
<sequence>MANAAVGEAVLSVFHVPLPAQVLGDLLMMADNRDGAWENFLQNFSDSDSTVSVSVAMSCDGDNDKSSAAGKDTPSATLSDLDEVPGKCILKKPQAELISYVEKWLTTLPPLSLPNMMTLERWAKIMTEQMASDDPSTSCLLFNN</sequence>
<organism evidence="1 2">
    <name type="scientific">Armillaria gallica</name>
    <name type="common">Bulbous honey fungus</name>
    <name type="synonym">Armillaria bulbosa</name>
    <dbReference type="NCBI Taxonomy" id="47427"/>
    <lineage>
        <taxon>Eukaryota</taxon>
        <taxon>Fungi</taxon>
        <taxon>Dikarya</taxon>
        <taxon>Basidiomycota</taxon>
        <taxon>Agaricomycotina</taxon>
        <taxon>Agaricomycetes</taxon>
        <taxon>Agaricomycetidae</taxon>
        <taxon>Agaricales</taxon>
        <taxon>Marasmiineae</taxon>
        <taxon>Physalacriaceae</taxon>
        <taxon>Armillaria</taxon>
    </lineage>
</organism>
<evidence type="ECO:0000313" key="2">
    <source>
        <dbReference type="Proteomes" id="UP000217790"/>
    </source>
</evidence>
<dbReference type="InParanoid" id="A0A2H3E6J8"/>
<dbReference type="Proteomes" id="UP000217790">
    <property type="component" value="Unassembled WGS sequence"/>
</dbReference>
<dbReference type="AlphaFoldDB" id="A0A2H3E6J8"/>
<name>A0A2H3E6J8_ARMGA</name>